<name>A0ACC0W4Y5_9STRA</name>
<proteinExistence type="predicted"/>
<evidence type="ECO:0000313" key="1">
    <source>
        <dbReference type="EMBL" id="KAI9913799.1"/>
    </source>
</evidence>
<sequence>MSPLSLKVTLEQMCQGSVKTYAECFQMEYRVATRMIENPDFFEGVRAVVVDKDRNPKWTKRDITKVTAEKCIYQVLGATHLTDAMHAQLSQAHINGANACVCRQNRTNRGTTAGVLAHRKLLDVHIVTTCKIFHQER</sequence>
<dbReference type="Proteomes" id="UP001163321">
    <property type="component" value="Chromosome 4"/>
</dbReference>
<evidence type="ECO:0000313" key="2">
    <source>
        <dbReference type="Proteomes" id="UP001163321"/>
    </source>
</evidence>
<dbReference type="EMBL" id="CM047583">
    <property type="protein sequence ID" value="KAI9913799.1"/>
    <property type="molecule type" value="Genomic_DNA"/>
</dbReference>
<comment type="caution">
    <text evidence="1">The sequence shown here is derived from an EMBL/GenBank/DDBJ whole genome shotgun (WGS) entry which is preliminary data.</text>
</comment>
<organism evidence="1 2">
    <name type="scientific">Peronosclerospora sorghi</name>
    <dbReference type="NCBI Taxonomy" id="230839"/>
    <lineage>
        <taxon>Eukaryota</taxon>
        <taxon>Sar</taxon>
        <taxon>Stramenopiles</taxon>
        <taxon>Oomycota</taxon>
        <taxon>Peronosporomycetes</taxon>
        <taxon>Peronosporales</taxon>
        <taxon>Peronosporaceae</taxon>
        <taxon>Peronosclerospora</taxon>
    </lineage>
</organism>
<keyword evidence="2" id="KW-1185">Reference proteome</keyword>
<protein>
    <submittedName>
        <fullName evidence="1">Uncharacterized protein</fullName>
    </submittedName>
</protein>
<accession>A0ACC0W4Y5</accession>
<gene>
    <name evidence="1" type="ORF">PsorP6_005328</name>
</gene>
<reference evidence="1 2" key="1">
    <citation type="journal article" date="2022" name="bioRxiv">
        <title>The genome of the oomycete Peronosclerospora sorghi, a cosmopolitan pathogen of maize and sorghum, is inflated with dispersed pseudogenes.</title>
        <authorList>
            <person name="Fletcher K."/>
            <person name="Martin F."/>
            <person name="Isakeit T."/>
            <person name="Cavanaugh K."/>
            <person name="Magill C."/>
            <person name="Michelmore R."/>
        </authorList>
    </citation>
    <scope>NUCLEOTIDE SEQUENCE [LARGE SCALE GENOMIC DNA]</scope>
    <source>
        <strain evidence="1">P6</strain>
    </source>
</reference>